<evidence type="ECO:0000313" key="2">
    <source>
        <dbReference type="EMBL" id="MCP9611953.1"/>
    </source>
</evidence>
<dbReference type="RefSeq" id="WP_255027116.1">
    <property type="nucleotide sequence ID" value="NZ_JANDHW010000006.1"/>
</dbReference>
<comment type="caution">
    <text evidence="2">The sequence shown here is derived from an EMBL/GenBank/DDBJ whole genome shotgun (WGS) entry which is preliminary data.</text>
</comment>
<dbReference type="Gene3D" id="2.115.10.20">
    <property type="entry name" value="Glycosyl hydrolase domain, family 43"/>
    <property type="match status" value="1"/>
</dbReference>
<keyword evidence="3" id="KW-1185">Reference proteome</keyword>
<dbReference type="Proteomes" id="UP001205603">
    <property type="component" value="Unassembled WGS sequence"/>
</dbReference>
<evidence type="ECO:0000313" key="3">
    <source>
        <dbReference type="Proteomes" id="UP001205603"/>
    </source>
</evidence>
<dbReference type="InterPro" id="IPR025442">
    <property type="entry name" value="DUF4185"/>
</dbReference>
<dbReference type="Pfam" id="PF13810">
    <property type="entry name" value="DUF4185"/>
    <property type="match status" value="1"/>
</dbReference>
<dbReference type="SUPFAM" id="SSF75005">
    <property type="entry name" value="Arabinanase/levansucrase/invertase"/>
    <property type="match status" value="1"/>
</dbReference>
<sequence length="375" mass="42023">MKLKCFVIMCVFFPLLVNGKTPVKEKGGIVISNVKPIARLTGKSLPTDTFPNPNNTAGDFDVYGTDLGIMWKMKGNRIGLFFGDTNGEGFVAGKGGGNGSNWRSNVLAFSKDTRLDDGLTIDAMLLDEEGKAREICAGGKSNPEKYQTSIPTSAIRAGGIDCVHYMNIYDWGAPNGRWLTNFSSVYASSDDGKTWNRRSEVTFGPDSHFSQVAYAKKDGMIYMIGTQSGRGDDAYLARFSEKDILDMSKYEYWNGKRKEWIKGDEKAATPVIPGPVGEASLMYHKKYDKWIITYNYDYAYDKAANRKGHAIMYRDADDITKWGEMKVLLSDKDYKGLYCAFMHPLKDKGDKLYFLMSLWGPYNVFLMSGDLHENP</sequence>
<reference evidence="2 3" key="1">
    <citation type="submission" date="2022-07" db="EMBL/GenBank/DDBJ databases">
        <title>Fecal culturing of patients with breast cancer.</title>
        <authorList>
            <person name="Teng N.M.Y."/>
            <person name="Kiu R."/>
            <person name="Evans R."/>
            <person name="Baker D.J."/>
            <person name="Zenner C."/>
            <person name="Robinson S.D."/>
            <person name="Hall L.J."/>
        </authorList>
    </citation>
    <scope>NUCLEOTIDE SEQUENCE [LARGE SCALE GENOMIC DNA]</scope>
    <source>
        <strain evidence="2 3">LH1063</strain>
    </source>
</reference>
<dbReference type="InterPro" id="IPR023296">
    <property type="entry name" value="Glyco_hydro_beta-prop_sf"/>
</dbReference>
<name>A0ABT1MH44_9BACT</name>
<gene>
    <name evidence="2" type="ORF">NMU02_07615</name>
</gene>
<dbReference type="EMBL" id="JANDHW010000006">
    <property type="protein sequence ID" value="MCP9611953.1"/>
    <property type="molecule type" value="Genomic_DNA"/>
</dbReference>
<proteinExistence type="predicted"/>
<evidence type="ECO:0000259" key="1">
    <source>
        <dbReference type="Pfam" id="PF13810"/>
    </source>
</evidence>
<accession>A0ABT1MH44</accession>
<feature type="domain" description="DUF4185" evidence="1">
    <location>
        <begin position="53"/>
        <end position="367"/>
    </location>
</feature>
<organism evidence="2 3">
    <name type="scientific">Coprobacter tertius</name>
    <dbReference type="NCBI Taxonomy" id="2944915"/>
    <lineage>
        <taxon>Bacteria</taxon>
        <taxon>Pseudomonadati</taxon>
        <taxon>Bacteroidota</taxon>
        <taxon>Bacteroidia</taxon>
        <taxon>Bacteroidales</taxon>
        <taxon>Barnesiellaceae</taxon>
        <taxon>Coprobacter</taxon>
    </lineage>
</organism>
<protein>
    <submittedName>
        <fullName evidence="2">DUF4185 domain-containing protein</fullName>
    </submittedName>
</protein>